<keyword evidence="2" id="KW-0436">Ligase</keyword>
<dbReference type="Gene3D" id="3.30.300.30">
    <property type="match status" value="1"/>
</dbReference>
<comment type="caution">
    <text evidence="5">The sequence shown here is derived from an EMBL/GenBank/DDBJ whole genome shotgun (WGS) entry which is preliminary data.</text>
</comment>
<evidence type="ECO:0000259" key="4">
    <source>
        <dbReference type="Pfam" id="PF13193"/>
    </source>
</evidence>
<dbReference type="SUPFAM" id="SSF56801">
    <property type="entry name" value="Acetyl-CoA synthetase-like"/>
    <property type="match status" value="1"/>
</dbReference>
<accession>A0A6N7Z313</accession>
<keyword evidence="6" id="KW-1185">Reference proteome</keyword>
<evidence type="ECO:0000256" key="2">
    <source>
        <dbReference type="ARBA" id="ARBA00022598"/>
    </source>
</evidence>
<dbReference type="GO" id="GO:0006631">
    <property type="term" value="P:fatty acid metabolic process"/>
    <property type="evidence" value="ECO:0007669"/>
    <property type="project" value="TreeGrafter"/>
</dbReference>
<dbReference type="PANTHER" id="PTHR43201">
    <property type="entry name" value="ACYL-COA SYNTHETASE"/>
    <property type="match status" value="1"/>
</dbReference>
<dbReference type="PROSITE" id="PS00455">
    <property type="entry name" value="AMP_BINDING"/>
    <property type="match status" value="1"/>
</dbReference>
<dbReference type="InterPro" id="IPR020845">
    <property type="entry name" value="AMP-binding_CS"/>
</dbReference>
<dbReference type="Pfam" id="PF13193">
    <property type="entry name" value="AMP-binding_C"/>
    <property type="match status" value="1"/>
</dbReference>
<dbReference type="Gene3D" id="3.40.50.12780">
    <property type="entry name" value="N-terminal domain of ligase-like"/>
    <property type="match status" value="1"/>
</dbReference>
<dbReference type="Pfam" id="PF00501">
    <property type="entry name" value="AMP-binding"/>
    <property type="match status" value="1"/>
</dbReference>
<reference evidence="5 6" key="1">
    <citation type="submission" date="2019-11" db="EMBL/GenBank/DDBJ databases">
        <title>Draft genome of Amycolatopsis RM579.</title>
        <authorList>
            <person name="Duangmal K."/>
            <person name="Mingma R."/>
        </authorList>
    </citation>
    <scope>NUCLEOTIDE SEQUENCE [LARGE SCALE GENOMIC DNA]</scope>
    <source>
        <strain evidence="5 6">RM579</strain>
    </source>
</reference>
<gene>
    <name evidence="5" type="ORF">GKO32_10095</name>
</gene>
<evidence type="ECO:0000313" key="6">
    <source>
        <dbReference type="Proteomes" id="UP000440096"/>
    </source>
</evidence>
<feature type="domain" description="AMP-binding enzyme C-terminal" evidence="4">
    <location>
        <begin position="432"/>
        <end position="503"/>
    </location>
</feature>
<dbReference type="InterPro" id="IPR045851">
    <property type="entry name" value="AMP-bd_C_sf"/>
</dbReference>
<dbReference type="PANTHER" id="PTHR43201:SF5">
    <property type="entry name" value="MEDIUM-CHAIN ACYL-COA LIGASE ACSF2, MITOCHONDRIAL"/>
    <property type="match status" value="1"/>
</dbReference>
<dbReference type="EMBL" id="WMBA01000011">
    <property type="protein sequence ID" value="MTD54324.1"/>
    <property type="molecule type" value="Genomic_DNA"/>
</dbReference>
<sequence>MSDIGKRARGAVRSPRAGLGLCDVVESHGRYRGERIALIDDAGSITWAQLAGRIAAMANGLAERGIGRGDVVAVADGIGIDYVALYFATARLGAVLVPLNWRLNQASILSFIDRTTPKLVLAGARQLELVGGAAKHVIADTRDATWGEQLLSERTGMPASGAEFDDPHLIIFTSGTTGVPKAAVLSQRGTMVDSYAGALASGLRPDDRFFVYQAPYHGGTWALMRQYILVGASIVLTRSFEATRALEIIERHRCTSFFAVPLVLQGLVEAPNFEESDLSSLRNIVFASYDPNSVVRPVVEQIRRRGAAGLTIEHIYGQTENSSLITTARPEVCEQDIGSVGTPVPGVVVSIVDIDGRELPPGEVGEICVRSHSVMDGYLDNPEATAEAFRGGRLHTGDLGRLDERGMLHIVGRLKEMIRTGGVNVYPREIARKLGEHPAIRDCAVFGVPDPRYDERVVAAVVSSDPHLTPEEVIAWVRQRMAGYQTPRQVLILDELPKTAAGKTAMADLVHVATGRDEA</sequence>
<dbReference type="AlphaFoldDB" id="A0A6N7Z313"/>
<dbReference type="RefSeq" id="WP_154756550.1">
    <property type="nucleotide sequence ID" value="NZ_WMBA01000011.1"/>
</dbReference>
<organism evidence="5 6">
    <name type="scientific">Amycolatopsis pithecellobii</name>
    <dbReference type="NCBI Taxonomy" id="664692"/>
    <lineage>
        <taxon>Bacteria</taxon>
        <taxon>Bacillati</taxon>
        <taxon>Actinomycetota</taxon>
        <taxon>Actinomycetes</taxon>
        <taxon>Pseudonocardiales</taxon>
        <taxon>Pseudonocardiaceae</taxon>
        <taxon>Amycolatopsis</taxon>
    </lineage>
</organism>
<dbReference type="InterPro" id="IPR042099">
    <property type="entry name" value="ANL_N_sf"/>
</dbReference>
<dbReference type="Proteomes" id="UP000440096">
    <property type="component" value="Unassembled WGS sequence"/>
</dbReference>
<dbReference type="InterPro" id="IPR000873">
    <property type="entry name" value="AMP-dep_synth/lig_dom"/>
</dbReference>
<dbReference type="InterPro" id="IPR025110">
    <property type="entry name" value="AMP-bd_C"/>
</dbReference>
<comment type="similarity">
    <text evidence="1">Belongs to the ATP-dependent AMP-binding enzyme family.</text>
</comment>
<evidence type="ECO:0000313" key="5">
    <source>
        <dbReference type="EMBL" id="MTD54324.1"/>
    </source>
</evidence>
<feature type="domain" description="AMP-dependent synthetase/ligase" evidence="3">
    <location>
        <begin position="30"/>
        <end position="379"/>
    </location>
</feature>
<dbReference type="GO" id="GO:0031956">
    <property type="term" value="F:medium-chain fatty acid-CoA ligase activity"/>
    <property type="evidence" value="ECO:0007669"/>
    <property type="project" value="TreeGrafter"/>
</dbReference>
<dbReference type="OrthoDB" id="9803968at2"/>
<name>A0A6N7Z313_9PSEU</name>
<proteinExistence type="inferred from homology"/>
<evidence type="ECO:0000259" key="3">
    <source>
        <dbReference type="Pfam" id="PF00501"/>
    </source>
</evidence>
<evidence type="ECO:0000256" key="1">
    <source>
        <dbReference type="ARBA" id="ARBA00006432"/>
    </source>
</evidence>
<protein>
    <submittedName>
        <fullName evidence="5">AMP-binding protein</fullName>
    </submittedName>
</protein>